<reference evidence="2" key="1">
    <citation type="submission" date="2017-12" db="EMBL/GenBank/DDBJ databases">
        <title>FDA dAtabase for Regulatory Grade micrObial Sequences (FDA-ARGOS): Supporting development and validation of Infectious Disease Dx tests.</title>
        <authorList>
            <person name="Hoffmann M."/>
            <person name="Allard M."/>
            <person name="Evans P."/>
            <person name="Brown E."/>
            <person name="Tallon L.J."/>
            <person name="Sadzewicz L."/>
            <person name="Sengamalay N."/>
            <person name="Ott S."/>
            <person name="Godinez A."/>
            <person name="Nagaraj S."/>
            <person name="Vavikolanu K."/>
            <person name="Aluvathingal J."/>
            <person name="Nadendla S."/>
            <person name="Hobson J."/>
            <person name="Sichtig H."/>
        </authorList>
    </citation>
    <scope>NUCLEOTIDE SEQUENCE [LARGE SCALE GENOMIC DNA]</scope>
    <source>
        <strain evidence="2">FDAARGOS_118</strain>
    </source>
</reference>
<evidence type="ECO:0000313" key="3">
    <source>
        <dbReference type="Proteomes" id="UP000054370"/>
    </source>
</evidence>
<dbReference type="Proteomes" id="UP000054370">
    <property type="component" value="Unassembled WGS sequence"/>
</dbReference>
<evidence type="ECO:0000259" key="1">
    <source>
        <dbReference type="Pfam" id="PF13274"/>
    </source>
</evidence>
<comment type="caution">
    <text evidence="2">The sequence shown here is derived from an EMBL/GenBank/DDBJ whole genome shotgun (WGS) entry which is preliminary data.</text>
</comment>
<feature type="domain" description="Antitoxin SocA-like Panacea" evidence="1">
    <location>
        <begin position="26"/>
        <end position="137"/>
    </location>
</feature>
<dbReference type="InterPro" id="IPR025272">
    <property type="entry name" value="SocA_Panacea"/>
</dbReference>
<dbReference type="RefSeq" id="WP_039470340.1">
    <property type="nucleotide sequence ID" value="NZ_LMXV01000019.1"/>
</dbReference>
<sequence length="179" mass="20419">MNIEKSLDVMHYFVKKLGGSVTDVKLMKLMYFADRKALLETGFPITDDCYYIMNRGPILSSTLDHLNSYTDEAASIFEKPKGKTEGGYPVREINLKESSDRSYEYLAEIEVSILDSIFDELSGMSTNEIVQYAHDDKICPEWQFPSGTSIPLPIETILQHHGVGQEEAEQMAQEINYYR</sequence>
<keyword evidence="3" id="KW-1185">Reference proteome</keyword>
<protein>
    <submittedName>
        <fullName evidence="2">DUF4065 domain-containing protein</fullName>
    </submittedName>
</protein>
<name>A0ABX4WVN9_VIBVL</name>
<gene>
    <name evidence="2" type="ORF">AL548_015865</name>
</gene>
<evidence type="ECO:0000313" key="2">
    <source>
        <dbReference type="EMBL" id="PNM67641.1"/>
    </source>
</evidence>
<dbReference type="EMBL" id="LOSH02000004">
    <property type="protein sequence ID" value="PNM67641.1"/>
    <property type="molecule type" value="Genomic_DNA"/>
</dbReference>
<organism evidence="2 3">
    <name type="scientific">Vibrio vulnificus</name>
    <dbReference type="NCBI Taxonomy" id="672"/>
    <lineage>
        <taxon>Bacteria</taxon>
        <taxon>Pseudomonadati</taxon>
        <taxon>Pseudomonadota</taxon>
        <taxon>Gammaproteobacteria</taxon>
        <taxon>Vibrionales</taxon>
        <taxon>Vibrionaceae</taxon>
        <taxon>Vibrio</taxon>
    </lineage>
</organism>
<accession>A0ABX4WVN9</accession>
<dbReference type="Pfam" id="PF13274">
    <property type="entry name" value="SocA_Panacea"/>
    <property type="match status" value="1"/>
</dbReference>
<proteinExistence type="predicted"/>